<dbReference type="InterPro" id="IPR052536">
    <property type="entry name" value="ABC-4_Integral_Memb_Prot"/>
</dbReference>
<dbReference type="PIRSF" id="PIRSF018968">
    <property type="entry name" value="ABC_permease_BceB"/>
    <property type="match status" value="1"/>
</dbReference>
<feature type="transmembrane region" description="Helical" evidence="6">
    <location>
        <begin position="18"/>
        <end position="40"/>
    </location>
</feature>
<dbReference type="InterPro" id="IPR027022">
    <property type="entry name" value="ABC_permease_BceB-typ"/>
</dbReference>
<dbReference type="EMBL" id="CP017267">
    <property type="protein sequence ID" value="APB31313.1"/>
    <property type="molecule type" value="Genomic_DNA"/>
</dbReference>
<evidence type="ECO:0000313" key="9">
    <source>
        <dbReference type="EMBL" id="APB31313.1"/>
    </source>
</evidence>
<feature type="transmembrane region" description="Helical" evidence="6">
    <location>
        <begin position="225"/>
        <end position="248"/>
    </location>
</feature>
<protein>
    <recommendedName>
        <fullName evidence="8">ABC3 transporter permease C-terminal domain-containing protein</fullName>
    </recommendedName>
</protein>
<feature type="transmembrane region" description="Helical" evidence="6">
    <location>
        <begin position="498"/>
        <end position="523"/>
    </location>
</feature>
<dbReference type="RefSeq" id="WP_071456906.1">
    <property type="nucleotide sequence ID" value="NZ_CP017267.1"/>
</dbReference>
<evidence type="ECO:0000256" key="2">
    <source>
        <dbReference type="ARBA" id="ARBA00022475"/>
    </source>
</evidence>
<evidence type="ECO:0000256" key="7">
    <source>
        <dbReference type="SAM" id="Coils"/>
    </source>
</evidence>
<organism evidence="9 10">
    <name type="scientific">Vagococcus teuberi</name>
    <dbReference type="NCBI Taxonomy" id="519472"/>
    <lineage>
        <taxon>Bacteria</taxon>
        <taxon>Bacillati</taxon>
        <taxon>Bacillota</taxon>
        <taxon>Bacilli</taxon>
        <taxon>Lactobacillales</taxon>
        <taxon>Enterococcaceae</taxon>
        <taxon>Vagococcus</taxon>
    </lineage>
</organism>
<accession>A0A1J0A5X3</accession>
<dbReference type="OrthoDB" id="1937696at2"/>
<reference evidence="9 10" key="1">
    <citation type="submission" date="2016-09" db="EMBL/GenBank/DDBJ databases">
        <title>Vagococcus teuberi sp. nov., isolated from the Malian artisanal sour milk fene.</title>
        <authorList>
            <person name="Wullschleger S."/>
            <person name="Seifert C."/>
            <person name="Baumgartner S."/>
            <person name="Lacroix C."/>
            <person name="Bonfoh B."/>
            <person name="Stevens M.J."/>
            <person name="Meile L."/>
        </authorList>
    </citation>
    <scope>NUCLEOTIDE SEQUENCE [LARGE SCALE GENOMIC DNA]</scope>
    <source>
        <strain evidence="9 10">DSM 21459</strain>
    </source>
</reference>
<feature type="coiled-coil region" evidence="7">
    <location>
        <begin position="318"/>
        <end position="352"/>
    </location>
</feature>
<feature type="transmembrane region" description="Helical" evidence="6">
    <location>
        <begin position="281"/>
        <end position="301"/>
    </location>
</feature>
<dbReference type="PANTHER" id="PTHR46795:SF2">
    <property type="entry name" value="ABC TRANSPORTER, PERMEASE PROTEIN"/>
    <property type="match status" value="1"/>
</dbReference>
<keyword evidence="6" id="KW-0813">Transport</keyword>
<dbReference type="PANTHER" id="PTHR46795">
    <property type="entry name" value="ABC TRANSPORTER PERMEASE-RELATED-RELATED"/>
    <property type="match status" value="1"/>
</dbReference>
<feature type="transmembrane region" description="Helical" evidence="6">
    <location>
        <begin position="144"/>
        <end position="169"/>
    </location>
</feature>
<feature type="transmembrane region" description="Helical" evidence="6">
    <location>
        <begin position="52"/>
        <end position="74"/>
    </location>
</feature>
<feature type="transmembrane region" description="Helical" evidence="6">
    <location>
        <begin position="586"/>
        <end position="608"/>
    </location>
</feature>
<proteinExistence type="inferred from homology"/>
<evidence type="ECO:0000259" key="8">
    <source>
        <dbReference type="Pfam" id="PF02687"/>
    </source>
</evidence>
<keyword evidence="7" id="KW-0175">Coiled coil</keyword>
<evidence type="ECO:0000256" key="5">
    <source>
        <dbReference type="ARBA" id="ARBA00023136"/>
    </source>
</evidence>
<dbReference type="KEGG" id="vte:BHY08_05405"/>
<gene>
    <name evidence="9" type="ORF">BHY08_05405</name>
</gene>
<sequence length="624" mass="71559">MTFNEFIFKHTIRNKSLYLAYLLSTLTTVMTFFTFSTFAHHPMLSHENMSQVVIVGMNVSSLIIFVFSFFYVLYSMDIFLQSRKKEFGLLLIQGMSPKQLRKMVFGENTLVGFVATIGGILLGLIFSQLLLFLSKSILGIELPFYFPMYSIIITFIAFTLLFFSISLFIQLKIPKMDIQALLQSDENGKGELKVSPFKSLLAVLLIGGGYTIALIVKGIQVFFSMIPVILVVIVGTHFLFNQLSILVISRLKKNKHRFWNKTNMLVYSDLGFRMKDNARSFFLVSVITTVAFAAIGSLTGFKEMTYSSVDAMTYDFYLTDIDGKKQELAKNLDVMQREIDNENLDMMELRMKLVNVPSNEHHNGYRVISHHTYQELAQFIGNKALPDDSKTYRVETKHEDMSSNYQKGYLKQLPVPNQASLSVESIQVKKEVIPGFQNVYVVPKEVYRAFIDQYGEQQEIGWLADNKTRDKQVHVASRLADIQGLKSKALIMQSITDIYTPVLFVGFFIGAIFFVSAGSFLYFRLYSDMSVDTEKFRMVYQLGISRKDMKRMVYRQVAILFFTPIIVSSIHGIVALKSMYAMFGQVLQITAFWVIGIFLIIQISYYLIARAFYFKKLYKEVTVD</sequence>
<evidence type="ECO:0000256" key="4">
    <source>
        <dbReference type="ARBA" id="ARBA00022989"/>
    </source>
</evidence>
<dbReference type="Pfam" id="PF02687">
    <property type="entry name" value="FtsX"/>
    <property type="match status" value="1"/>
</dbReference>
<keyword evidence="3 6" id="KW-0812">Transmembrane</keyword>
<feature type="transmembrane region" description="Helical" evidence="6">
    <location>
        <begin position="199"/>
        <end position="219"/>
    </location>
</feature>
<comment type="subcellular location">
    <subcellularLocation>
        <location evidence="1 6">Cell membrane</location>
        <topology evidence="1 6">Multi-pass membrane protein</topology>
    </subcellularLocation>
</comment>
<keyword evidence="5 6" id="KW-0472">Membrane</keyword>
<keyword evidence="2 6" id="KW-1003">Cell membrane</keyword>
<dbReference type="GO" id="GO:0055085">
    <property type="term" value="P:transmembrane transport"/>
    <property type="evidence" value="ECO:0007669"/>
    <property type="project" value="UniProtKB-UniRule"/>
</dbReference>
<dbReference type="GO" id="GO:0005886">
    <property type="term" value="C:plasma membrane"/>
    <property type="evidence" value="ECO:0007669"/>
    <property type="project" value="UniProtKB-SubCell"/>
</dbReference>
<evidence type="ECO:0000256" key="3">
    <source>
        <dbReference type="ARBA" id="ARBA00022692"/>
    </source>
</evidence>
<evidence type="ECO:0000313" key="10">
    <source>
        <dbReference type="Proteomes" id="UP000191200"/>
    </source>
</evidence>
<evidence type="ECO:0000256" key="1">
    <source>
        <dbReference type="ARBA" id="ARBA00004651"/>
    </source>
</evidence>
<dbReference type="Proteomes" id="UP000191200">
    <property type="component" value="Chromosome"/>
</dbReference>
<keyword evidence="10" id="KW-1185">Reference proteome</keyword>
<evidence type="ECO:0000256" key="6">
    <source>
        <dbReference type="PIRNR" id="PIRNR018968"/>
    </source>
</evidence>
<dbReference type="AlphaFoldDB" id="A0A1J0A5X3"/>
<feature type="domain" description="ABC3 transporter permease C-terminal" evidence="8">
    <location>
        <begin position="59"/>
        <end position="176"/>
    </location>
</feature>
<feature type="transmembrane region" description="Helical" evidence="6">
    <location>
        <begin position="110"/>
        <end position="132"/>
    </location>
</feature>
<dbReference type="InterPro" id="IPR003838">
    <property type="entry name" value="ABC3_permease_C"/>
</dbReference>
<feature type="transmembrane region" description="Helical" evidence="6">
    <location>
        <begin position="553"/>
        <end position="574"/>
    </location>
</feature>
<comment type="similarity">
    <text evidence="6">Belongs to the ABC-4 integral membrane protein family.</text>
</comment>
<name>A0A1J0A5X3_9ENTE</name>
<dbReference type="STRING" id="519472.BHY08_05405"/>
<keyword evidence="4 6" id="KW-1133">Transmembrane helix</keyword>